<proteinExistence type="predicted"/>
<gene>
    <name evidence="6" type="primary">LOC102808977</name>
</gene>
<feature type="compositionally biased region" description="Acidic residues" evidence="3">
    <location>
        <begin position="558"/>
        <end position="577"/>
    </location>
</feature>
<feature type="domain" description="RCC1-like" evidence="4">
    <location>
        <begin position="58"/>
        <end position="321"/>
    </location>
</feature>
<dbReference type="Pfam" id="PF00415">
    <property type="entry name" value="RCC1"/>
    <property type="match status" value="1"/>
</dbReference>
<dbReference type="PROSITE" id="PS50012">
    <property type="entry name" value="RCC1_3"/>
    <property type="match status" value="7"/>
</dbReference>
<feature type="compositionally biased region" description="Acidic residues" evidence="3">
    <location>
        <begin position="666"/>
        <end position="688"/>
    </location>
</feature>
<feature type="compositionally biased region" description="Polar residues" evidence="3">
    <location>
        <begin position="898"/>
        <end position="908"/>
    </location>
</feature>
<dbReference type="RefSeq" id="XP_006811681.1">
    <property type="nucleotide sequence ID" value="XM_006811618.1"/>
</dbReference>
<dbReference type="InterPro" id="IPR058923">
    <property type="entry name" value="RCC1-like_dom"/>
</dbReference>
<dbReference type="InterPro" id="IPR051709">
    <property type="entry name" value="Ub-ligase/GTPase-reg"/>
</dbReference>
<evidence type="ECO:0000313" key="5">
    <source>
        <dbReference type="Proteomes" id="UP000694865"/>
    </source>
</evidence>
<accession>A0ABM0LV90</accession>
<evidence type="ECO:0000256" key="2">
    <source>
        <dbReference type="PROSITE-ProRule" id="PRU00235"/>
    </source>
</evidence>
<feature type="region of interest" description="Disordered" evidence="3">
    <location>
        <begin position="522"/>
        <end position="591"/>
    </location>
</feature>
<reference evidence="6" key="1">
    <citation type="submission" date="2025-08" db="UniProtKB">
        <authorList>
            <consortium name="RefSeq"/>
        </authorList>
    </citation>
    <scope>IDENTIFICATION</scope>
    <source>
        <tissue evidence="6">Testes</tissue>
    </source>
</reference>
<dbReference type="Proteomes" id="UP000694865">
    <property type="component" value="Unplaced"/>
</dbReference>
<sequence>MSMSTLDSIPSLETSLQNITVNATSSSLLQSESEDHDNLEVDAEDRAMKTPVSNGQSSCGQLIGWGCGEFGQHGHGAIKTDIDVQHGLIDNFSKVDHPSSCVKLIACGASHTIIVTYSNDIYCWGNGNSGQLGCGDRETHIDPQKITLCNQDVEIAGIACGSRHSMVWLNDGKCYSFGNNYNAQLGYDFRIKNYKENQVKPHLLRPIQHRFVTLVACGERHTLFLFDTGSVAGCGSNSFGQIGTGDRDEVIVPKIIENLQAKFISCGANHSMAINENGAVYVWGHGKSCGSRKQDVLYPELVAIVGTEIRQIAAGAAHSMALSVIKQIRKGKGELAATNGGILIGSPLSIPRILIGSPLSIPRILISSPLSIPRILIRSPLSIPWILIGSPLSIPRISIGSPLSIPRISIVNGTVYTWGSGADGQLGHGKNAHFLDKPKRISHSLFNGSRVSQITCGERYSAAVTVDGLLYLWGKNSHTLSPEKPTSYKEYRPMQVNTGGYHISQLACGSWHAMSIAGIPVWKPREGSTDTEDDVEDENEMKAPMSNAKTKKVRLSEDADYEYEQENDSDLETEVGSEPDLSSDQSDEEAVHLPPEFLRRSLTLAEFYAPTPLPDLIISPRDSPVPDSLPKRNLSHGSSVEDLPKKSKSHFSTSEGEGLESSTENADNDDDEKEEQEPKEEEEEEEEQQQQQPAEDEQRLDSWTFEEDKTPSPQLLTPPRSPKPTMVKPYPLQNSFGAYITRSKTLYGDGQRSSQAVQFSEMCADRYRLPREPSSLTNVDLSFDSDKKFVVNKHVAIQTNKKRSTLPLPPDNPPLPIHLNRPKRMNVLRGYSTFDDNYDFYEQLKDSAKISCPPLTRSHTMHGRSMLSQRFTDQSCPPQPSGGDMIIEGVAAHRGTDRSLSLTQQSETNFRRSRKKVFSPTPVWQSRKYASKNFERQFFDS</sequence>
<organism evidence="5 6">
    <name type="scientific">Saccoglossus kowalevskii</name>
    <name type="common">Acorn worm</name>
    <dbReference type="NCBI Taxonomy" id="10224"/>
    <lineage>
        <taxon>Eukaryota</taxon>
        <taxon>Metazoa</taxon>
        <taxon>Hemichordata</taxon>
        <taxon>Enteropneusta</taxon>
        <taxon>Harrimaniidae</taxon>
        <taxon>Saccoglossus</taxon>
    </lineage>
</organism>
<evidence type="ECO:0000313" key="6">
    <source>
        <dbReference type="RefSeq" id="XP_006811681.1"/>
    </source>
</evidence>
<evidence type="ECO:0000259" key="4">
    <source>
        <dbReference type="Pfam" id="PF25390"/>
    </source>
</evidence>
<keyword evidence="5" id="KW-1185">Reference proteome</keyword>
<feature type="repeat" description="RCC1" evidence="2">
    <location>
        <begin position="468"/>
        <end position="519"/>
    </location>
</feature>
<dbReference type="PANTHER" id="PTHR45622:SF75">
    <property type="entry name" value="X-LINKED RETINITIS PIGMENTOSA GTPASE REGULATOR"/>
    <property type="match status" value="1"/>
</dbReference>
<dbReference type="Gene3D" id="2.130.10.30">
    <property type="entry name" value="Regulator of chromosome condensation 1/beta-lactamase-inhibitor protein II"/>
    <property type="match status" value="3"/>
</dbReference>
<dbReference type="Pfam" id="PF25390">
    <property type="entry name" value="WD40_RLD"/>
    <property type="match status" value="1"/>
</dbReference>
<feature type="repeat" description="RCC1" evidence="2">
    <location>
        <begin position="172"/>
        <end position="228"/>
    </location>
</feature>
<feature type="repeat" description="RCC1" evidence="2">
    <location>
        <begin position="278"/>
        <end position="325"/>
    </location>
</feature>
<dbReference type="InterPro" id="IPR009091">
    <property type="entry name" value="RCC1/BLIP-II"/>
</dbReference>
<feature type="compositionally biased region" description="Acidic residues" evidence="3">
    <location>
        <begin position="529"/>
        <end position="539"/>
    </location>
</feature>
<keyword evidence="1" id="KW-0677">Repeat</keyword>
<dbReference type="GeneID" id="102808977"/>
<feature type="compositionally biased region" description="Basic and acidic residues" evidence="3">
    <location>
        <begin position="696"/>
        <end position="710"/>
    </location>
</feature>
<feature type="repeat" description="RCC1" evidence="2">
    <location>
        <begin position="413"/>
        <end position="467"/>
    </location>
</feature>
<dbReference type="PANTHER" id="PTHR45622">
    <property type="entry name" value="UBIQUITIN-PROTEIN LIGASE E3A-RELATED"/>
    <property type="match status" value="1"/>
</dbReference>
<evidence type="ECO:0000256" key="1">
    <source>
        <dbReference type="ARBA" id="ARBA00022737"/>
    </source>
</evidence>
<dbReference type="SUPFAM" id="SSF50985">
    <property type="entry name" value="RCC1/BLIP-II"/>
    <property type="match status" value="2"/>
</dbReference>
<evidence type="ECO:0000256" key="3">
    <source>
        <dbReference type="SAM" id="MobiDB-lite"/>
    </source>
</evidence>
<feature type="repeat" description="RCC1" evidence="2">
    <location>
        <begin position="229"/>
        <end position="277"/>
    </location>
</feature>
<feature type="repeat" description="RCC1" evidence="2">
    <location>
        <begin position="60"/>
        <end position="118"/>
    </location>
</feature>
<feature type="compositionally biased region" description="Low complexity" evidence="3">
    <location>
        <begin position="652"/>
        <end position="665"/>
    </location>
</feature>
<feature type="region of interest" description="Disordered" evidence="3">
    <location>
        <begin position="895"/>
        <end position="917"/>
    </location>
</feature>
<dbReference type="PROSITE" id="PS00626">
    <property type="entry name" value="RCC1_2"/>
    <property type="match status" value="2"/>
</dbReference>
<protein>
    <submittedName>
        <fullName evidence="6">X-linked retinitis pigmentosa GTPase regulator-like</fullName>
    </submittedName>
</protein>
<name>A0ABM0LV90_SACKO</name>
<dbReference type="PRINTS" id="PR00633">
    <property type="entry name" value="RCCNDNSATION"/>
</dbReference>
<feature type="repeat" description="RCC1" evidence="2">
    <location>
        <begin position="119"/>
        <end position="171"/>
    </location>
</feature>
<feature type="region of interest" description="Disordered" evidence="3">
    <location>
        <begin position="613"/>
        <end position="729"/>
    </location>
</feature>
<dbReference type="InterPro" id="IPR000408">
    <property type="entry name" value="Reg_chr_condens"/>
</dbReference>